<comment type="similarity">
    <text evidence="2">Belongs to the acyltransferase 3 family.</text>
</comment>
<feature type="transmembrane region" description="Helical" evidence="8">
    <location>
        <begin position="285"/>
        <end position="308"/>
    </location>
</feature>
<dbReference type="InterPro" id="IPR002656">
    <property type="entry name" value="Acyl_transf_3_dom"/>
</dbReference>
<feature type="transmembrane region" description="Helical" evidence="8">
    <location>
        <begin position="215"/>
        <end position="234"/>
    </location>
</feature>
<feature type="transmembrane region" description="Helical" evidence="8">
    <location>
        <begin position="78"/>
        <end position="95"/>
    </location>
</feature>
<evidence type="ECO:0000256" key="7">
    <source>
        <dbReference type="SAM" id="MobiDB-lite"/>
    </source>
</evidence>
<dbReference type="PANTHER" id="PTHR40074">
    <property type="entry name" value="O-ACETYLTRANSFERASE WECH"/>
    <property type="match status" value="1"/>
</dbReference>
<evidence type="ECO:0000256" key="3">
    <source>
        <dbReference type="ARBA" id="ARBA00022475"/>
    </source>
</evidence>
<feature type="transmembrane region" description="Helical" evidence="8">
    <location>
        <begin position="42"/>
        <end position="58"/>
    </location>
</feature>
<keyword evidence="10" id="KW-0808">Transferase</keyword>
<keyword evidence="5 8" id="KW-1133">Transmembrane helix</keyword>
<proteinExistence type="inferred from homology"/>
<gene>
    <name evidence="10" type="ORF">ACFOZ4_29690</name>
</gene>
<feature type="transmembrane region" description="Helical" evidence="8">
    <location>
        <begin position="156"/>
        <end position="177"/>
    </location>
</feature>
<evidence type="ECO:0000256" key="1">
    <source>
        <dbReference type="ARBA" id="ARBA00004651"/>
    </source>
</evidence>
<evidence type="ECO:0000256" key="5">
    <source>
        <dbReference type="ARBA" id="ARBA00022989"/>
    </source>
</evidence>
<sequence>MAQPAELSETGNVPRSRTGKTSAASTSLVDDVRRRREPGLDLLRVVAIAGVVAIHVLGPDEALQGTLHWWVATAIQRASFWAVPVFIMISGALVLNPRAHQDGPGAFYRRRLTKILPAMIAWHLVYVVGVRMWIFGEHLTLASLGSMFIESRFFTALYFLWLILGLYLLAPILVAFLRDGGERRAYIFAGVVMLWSIALIMVPNMSRLTDSPHEVYLGSLTIWLPYVGYFLAGWALRNVRLGPRGLLIATIVGVLGAAELTWQVGSGVDAPLLWALLPVEYAGPVTAVLAFCVYLVGLSIGGMIQLSAGQARVLRRLAEATFGVFLTHLLVLVLLRTWFDIVDRGTSFAVMLITYVVVLCTSFVIALAGSRIPYVRRIF</sequence>
<dbReference type="Pfam" id="PF01757">
    <property type="entry name" value="Acyl_transf_3"/>
    <property type="match status" value="1"/>
</dbReference>
<dbReference type="GO" id="GO:0016746">
    <property type="term" value="F:acyltransferase activity"/>
    <property type="evidence" value="ECO:0007669"/>
    <property type="project" value="UniProtKB-KW"/>
</dbReference>
<dbReference type="EMBL" id="JBHSAY010000015">
    <property type="protein sequence ID" value="MFC4134802.1"/>
    <property type="molecule type" value="Genomic_DNA"/>
</dbReference>
<evidence type="ECO:0000256" key="6">
    <source>
        <dbReference type="ARBA" id="ARBA00023136"/>
    </source>
</evidence>
<feature type="compositionally biased region" description="Polar residues" evidence="7">
    <location>
        <begin position="9"/>
        <end position="28"/>
    </location>
</feature>
<feature type="region of interest" description="Disordered" evidence="7">
    <location>
        <begin position="1"/>
        <end position="29"/>
    </location>
</feature>
<feature type="transmembrane region" description="Helical" evidence="8">
    <location>
        <begin position="115"/>
        <end position="136"/>
    </location>
</feature>
<dbReference type="PANTHER" id="PTHR40074:SF2">
    <property type="entry name" value="O-ACETYLTRANSFERASE WECH"/>
    <property type="match status" value="1"/>
</dbReference>
<dbReference type="RefSeq" id="WP_253761060.1">
    <property type="nucleotide sequence ID" value="NZ_JAMZDZ010000001.1"/>
</dbReference>
<evidence type="ECO:0000256" key="8">
    <source>
        <dbReference type="SAM" id="Phobius"/>
    </source>
</evidence>
<comment type="subcellular location">
    <subcellularLocation>
        <location evidence="1">Cell membrane</location>
        <topology evidence="1">Multi-pass membrane protein</topology>
    </subcellularLocation>
</comment>
<reference evidence="11" key="1">
    <citation type="journal article" date="2019" name="Int. J. Syst. Evol. Microbiol.">
        <title>The Global Catalogue of Microorganisms (GCM) 10K type strain sequencing project: providing services to taxonomists for standard genome sequencing and annotation.</title>
        <authorList>
            <consortium name="The Broad Institute Genomics Platform"/>
            <consortium name="The Broad Institute Genome Sequencing Center for Infectious Disease"/>
            <person name="Wu L."/>
            <person name="Ma J."/>
        </authorList>
    </citation>
    <scope>NUCLEOTIDE SEQUENCE [LARGE SCALE GENOMIC DNA]</scope>
    <source>
        <strain evidence="11">CGMCC 4.7289</strain>
    </source>
</reference>
<keyword evidence="3" id="KW-1003">Cell membrane</keyword>
<evidence type="ECO:0000256" key="4">
    <source>
        <dbReference type="ARBA" id="ARBA00022692"/>
    </source>
</evidence>
<keyword evidence="11" id="KW-1185">Reference proteome</keyword>
<feature type="domain" description="Acyltransferase 3" evidence="9">
    <location>
        <begin position="39"/>
        <end position="366"/>
    </location>
</feature>
<keyword evidence="6 8" id="KW-0472">Membrane</keyword>
<protein>
    <submittedName>
        <fullName evidence="10">Acyltransferase</fullName>
    </submittedName>
</protein>
<evidence type="ECO:0000313" key="10">
    <source>
        <dbReference type="EMBL" id="MFC4134802.1"/>
    </source>
</evidence>
<evidence type="ECO:0000313" key="11">
    <source>
        <dbReference type="Proteomes" id="UP001595816"/>
    </source>
</evidence>
<feature type="transmembrane region" description="Helical" evidence="8">
    <location>
        <begin position="345"/>
        <end position="369"/>
    </location>
</feature>
<accession>A0ABV8LWQ3</accession>
<keyword evidence="4 8" id="KW-0812">Transmembrane</keyword>
<feature type="transmembrane region" description="Helical" evidence="8">
    <location>
        <begin position="320"/>
        <end position="339"/>
    </location>
</feature>
<dbReference type="Proteomes" id="UP001595816">
    <property type="component" value="Unassembled WGS sequence"/>
</dbReference>
<evidence type="ECO:0000256" key="2">
    <source>
        <dbReference type="ARBA" id="ARBA00007400"/>
    </source>
</evidence>
<name>A0ABV8LWQ3_9ACTN</name>
<feature type="transmembrane region" description="Helical" evidence="8">
    <location>
        <begin position="184"/>
        <end position="203"/>
    </location>
</feature>
<organism evidence="10 11">
    <name type="scientific">Hamadaea flava</name>
    <dbReference type="NCBI Taxonomy" id="1742688"/>
    <lineage>
        <taxon>Bacteria</taxon>
        <taxon>Bacillati</taxon>
        <taxon>Actinomycetota</taxon>
        <taxon>Actinomycetes</taxon>
        <taxon>Micromonosporales</taxon>
        <taxon>Micromonosporaceae</taxon>
        <taxon>Hamadaea</taxon>
    </lineage>
</organism>
<feature type="transmembrane region" description="Helical" evidence="8">
    <location>
        <begin position="246"/>
        <end position="265"/>
    </location>
</feature>
<evidence type="ECO:0000259" key="9">
    <source>
        <dbReference type="Pfam" id="PF01757"/>
    </source>
</evidence>
<comment type="caution">
    <text evidence="10">The sequence shown here is derived from an EMBL/GenBank/DDBJ whole genome shotgun (WGS) entry which is preliminary data.</text>
</comment>
<keyword evidence="10" id="KW-0012">Acyltransferase</keyword>